<proteinExistence type="predicted"/>
<name>A0ABT1ZYM8_9BURK</name>
<keyword evidence="1" id="KW-0732">Signal</keyword>
<feature type="signal peptide" evidence="1">
    <location>
        <begin position="1"/>
        <end position="19"/>
    </location>
</feature>
<dbReference type="Proteomes" id="UP001204151">
    <property type="component" value="Unassembled WGS sequence"/>
</dbReference>
<dbReference type="RefSeq" id="WP_258819523.1">
    <property type="nucleotide sequence ID" value="NZ_JANUGW010000027.1"/>
</dbReference>
<gene>
    <name evidence="2" type="ORF">NX784_25680</name>
</gene>
<protein>
    <submittedName>
        <fullName evidence="2">YfbM family protein</fullName>
    </submittedName>
</protein>
<accession>A0ABT1ZYM8</accession>
<dbReference type="InterPro" id="IPR035944">
    <property type="entry name" value="YfbM-like_sf"/>
</dbReference>
<dbReference type="SUPFAM" id="SSF111069">
    <property type="entry name" value="Hypothetical protein yfbM"/>
    <property type="match status" value="1"/>
</dbReference>
<comment type="caution">
    <text evidence="2">The sequence shown here is derived from an EMBL/GenBank/DDBJ whole genome shotgun (WGS) entry which is preliminary data.</text>
</comment>
<reference evidence="2 3" key="1">
    <citation type="submission" date="2022-08" db="EMBL/GenBank/DDBJ databases">
        <title>Reclassification of Massilia species as members of the genera Telluria, Duganella, Pseudoduganella, Mokoshia gen. nov. and Zemynaea gen. nov. using orthogonal and non-orthogonal genome-based approaches.</title>
        <authorList>
            <person name="Bowman J.P."/>
        </authorList>
    </citation>
    <scope>NUCLEOTIDE SEQUENCE [LARGE SCALE GENOMIC DNA]</scope>
    <source>
        <strain evidence="2 3">JCM 31316</strain>
    </source>
</reference>
<evidence type="ECO:0000313" key="3">
    <source>
        <dbReference type="Proteomes" id="UP001204151"/>
    </source>
</evidence>
<sequence length="177" mass="19178">MKKILVSFALLFATFSAHASMIWRAVAVDAAQFAQVQKNPDLLGRMLFSKGDQTISLDKDWHGIHYLLTGTAWDVKDGAGQAILGGEEFGDDLGYGPAHMLTAAQVKAIAAALANTSPDSLAARYDADAMMKLDIYPTVWDREGPRALASLLMSYGELVAFYRRAAARAQIVVIVMV</sequence>
<organism evidence="2 3">
    <name type="scientific">Massilia pinisoli</name>
    <dbReference type="NCBI Taxonomy" id="1772194"/>
    <lineage>
        <taxon>Bacteria</taxon>
        <taxon>Pseudomonadati</taxon>
        <taxon>Pseudomonadota</taxon>
        <taxon>Betaproteobacteria</taxon>
        <taxon>Burkholderiales</taxon>
        <taxon>Oxalobacteraceae</taxon>
        <taxon>Telluria group</taxon>
        <taxon>Massilia</taxon>
    </lineage>
</organism>
<dbReference type="Pfam" id="PF08974">
    <property type="entry name" value="DUF1877"/>
    <property type="match status" value="1"/>
</dbReference>
<feature type="chain" id="PRO_5045878283" evidence="1">
    <location>
        <begin position="20"/>
        <end position="177"/>
    </location>
</feature>
<dbReference type="EMBL" id="JANUGW010000027">
    <property type="protein sequence ID" value="MCS0584984.1"/>
    <property type="molecule type" value="Genomic_DNA"/>
</dbReference>
<dbReference type="InterPro" id="IPR015068">
    <property type="entry name" value="DUF1877"/>
</dbReference>
<dbReference type="Gene3D" id="3.40.1760.10">
    <property type="entry name" value="YfbM-like super family"/>
    <property type="match status" value="1"/>
</dbReference>
<evidence type="ECO:0000256" key="1">
    <source>
        <dbReference type="SAM" id="SignalP"/>
    </source>
</evidence>
<keyword evidence="3" id="KW-1185">Reference proteome</keyword>
<evidence type="ECO:0000313" key="2">
    <source>
        <dbReference type="EMBL" id="MCS0584984.1"/>
    </source>
</evidence>